<dbReference type="SUPFAM" id="SSF57701">
    <property type="entry name" value="Zn2/Cys6 DNA-binding domain"/>
    <property type="match status" value="1"/>
</dbReference>
<feature type="compositionally biased region" description="Low complexity" evidence="3">
    <location>
        <begin position="100"/>
        <end position="124"/>
    </location>
</feature>
<feature type="region of interest" description="Disordered" evidence="3">
    <location>
        <begin position="1"/>
        <end position="43"/>
    </location>
</feature>
<accession>A0A139IDN8</accession>
<feature type="domain" description="Zn(2)-C6 fungal-type" evidence="4">
    <location>
        <begin position="44"/>
        <end position="74"/>
    </location>
</feature>
<evidence type="ECO:0000259" key="4">
    <source>
        <dbReference type="PROSITE" id="PS50048"/>
    </source>
</evidence>
<dbReference type="PROSITE" id="PS00463">
    <property type="entry name" value="ZN2_CY6_FUNGAL_1"/>
    <property type="match status" value="1"/>
</dbReference>
<dbReference type="InterPro" id="IPR036864">
    <property type="entry name" value="Zn2-C6_fun-type_DNA-bd_sf"/>
</dbReference>
<proteinExistence type="predicted"/>
<dbReference type="PANTHER" id="PTHR37534:SF12">
    <property type="entry name" value="ZN(2)-C6 FUNGAL-TYPE DOMAIN-CONTAINING PROTEIN"/>
    <property type="match status" value="1"/>
</dbReference>
<dbReference type="InterPro" id="IPR001138">
    <property type="entry name" value="Zn2Cys6_DnaBD"/>
</dbReference>
<dbReference type="PANTHER" id="PTHR37534">
    <property type="entry name" value="TRANSCRIPTIONAL ACTIVATOR PROTEIN UGA3"/>
    <property type="match status" value="1"/>
</dbReference>
<comment type="caution">
    <text evidence="5">The sequence shown here is derived from an EMBL/GenBank/DDBJ whole genome shotgun (WGS) entry which is preliminary data.</text>
</comment>
<name>A0A139IDN8_9PEZI</name>
<dbReference type="PROSITE" id="PS50048">
    <property type="entry name" value="ZN2_CY6_FUNGAL_2"/>
    <property type="match status" value="1"/>
</dbReference>
<dbReference type="AlphaFoldDB" id="A0A139IDN8"/>
<organism evidence="5 6">
    <name type="scientific">Pseudocercospora musae</name>
    <dbReference type="NCBI Taxonomy" id="113226"/>
    <lineage>
        <taxon>Eukaryota</taxon>
        <taxon>Fungi</taxon>
        <taxon>Dikarya</taxon>
        <taxon>Ascomycota</taxon>
        <taxon>Pezizomycotina</taxon>
        <taxon>Dothideomycetes</taxon>
        <taxon>Dothideomycetidae</taxon>
        <taxon>Mycosphaerellales</taxon>
        <taxon>Mycosphaerellaceae</taxon>
        <taxon>Pseudocercospora</taxon>
    </lineage>
</organism>
<dbReference type="Pfam" id="PF00172">
    <property type="entry name" value="Zn_clus"/>
    <property type="match status" value="1"/>
</dbReference>
<dbReference type="OrthoDB" id="5294180at2759"/>
<dbReference type="GO" id="GO:0000981">
    <property type="term" value="F:DNA-binding transcription factor activity, RNA polymerase II-specific"/>
    <property type="evidence" value="ECO:0007669"/>
    <property type="project" value="InterPro"/>
</dbReference>
<dbReference type="SMART" id="SM00066">
    <property type="entry name" value="GAL4"/>
    <property type="match status" value="1"/>
</dbReference>
<dbReference type="InterPro" id="IPR021858">
    <property type="entry name" value="Fun_TF"/>
</dbReference>
<evidence type="ECO:0000256" key="1">
    <source>
        <dbReference type="ARBA" id="ARBA00004123"/>
    </source>
</evidence>
<feature type="compositionally biased region" description="Low complexity" evidence="3">
    <location>
        <begin position="12"/>
        <end position="35"/>
    </location>
</feature>
<dbReference type="Pfam" id="PF11951">
    <property type="entry name" value="Fungal_trans_2"/>
    <property type="match status" value="1"/>
</dbReference>
<dbReference type="CDD" id="cd00067">
    <property type="entry name" value="GAL4"/>
    <property type="match status" value="1"/>
</dbReference>
<evidence type="ECO:0000313" key="6">
    <source>
        <dbReference type="Proteomes" id="UP000073492"/>
    </source>
</evidence>
<evidence type="ECO:0000256" key="3">
    <source>
        <dbReference type="SAM" id="MobiDB-lite"/>
    </source>
</evidence>
<dbReference type="Proteomes" id="UP000073492">
    <property type="component" value="Unassembled WGS sequence"/>
</dbReference>
<dbReference type="STRING" id="113226.A0A139IDN8"/>
<dbReference type="EMBL" id="LFZO01000142">
    <property type="protein sequence ID" value="KXT12726.1"/>
    <property type="molecule type" value="Genomic_DNA"/>
</dbReference>
<dbReference type="GO" id="GO:0008270">
    <property type="term" value="F:zinc ion binding"/>
    <property type="evidence" value="ECO:0007669"/>
    <property type="project" value="InterPro"/>
</dbReference>
<sequence length="675" mass="75116">MSSSAQNPIQTKPNSNMAAPKNAPPSAAEAKAVASKMHRRSRSGCFTCRLRRKKCEEGKPACKACRHLGLRCDYKRPMWWSNGEQRRAQKEAIKNIIKKTQLTKKQQAQQAQAQAQQPQLSTSSSPPPPLSHSVPSSAEAPFAESFPPSTCPSSDASPYSTACDFSYASPDGYFGLAPPSQPCAPHSHYPMFSPYEIDVKTERQVFVNHVPTRRDSTISTFSTYQPPPNAHGIHTYPPDSWIHQEHFETVCEEFPEEPVDFNFFHFQHTPATPAHETIIEVEEGDKYLLNHFLDKVPKLIFPVLEANQHGSSRSDIIVPALENNKAYLHCCLSIAATHMKATESVAGEQIDNDIIRHRYAAVSELCEQLGKDENHDQMLGNTLSLIFFQCSVGRPDDALPDIAWHQHFSMATSLIHRLDLQNSVLELAPQHPPFNMTLASWIDILGSIVMGRQPVFADTYREMATNGQSMGLQELMGCDDRIMFLLSEIACLDYQQTLGMELQQVCQYIESLGFAISQTELPPGSVQSCFSPTGAIRPKQLAINLTAVFRIAARIYLCTLIADNTPSAPHMCGLVSQFAELMNFIPAGADGFDRSLAWPILIAGASSVAASPFRSMFAERCQRLGDAANFGSFGRVRELLKEIWQINDTAFAQGDYQGIRWRDAMQQKGWDHLLI</sequence>
<evidence type="ECO:0000256" key="2">
    <source>
        <dbReference type="ARBA" id="ARBA00023242"/>
    </source>
</evidence>
<feature type="compositionally biased region" description="Polar residues" evidence="3">
    <location>
        <begin position="1"/>
        <end position="11"/>
    </location>
</feature>
<evidence type="ECO:0000313" key="5">
    <source>
        <dbReference type="EMBL" id="KXT12726.1"/>
    </source>
</evidence>
<reference evidence="5 6" key="1">
    <citation type="submission" date="2015-07" db="EMBL/GenBank/DDBJ databases">
        <title>Comparative genomics of the Sigatoka disease complex on banana suggests a link between parallel evolutionary changes in Pseudocercospora fijiensis and Pseudocercospora eumusae and increased virulence on the banana host.</title>
        <authorList>
            <person name="Chang T.-C."/>
            <person name="Salvucci A."/>
            <person name="Crous P.W."/>
            <person name="Stergiopoulos I."/>
        </authorList>
    </citation>
    <scope>NUCLEOTIDE SEQUENCE [LARGE SCALE GENOMIC DNA]</scope>
    <source>
        <strain evidence="5 6">CBS 116634</strain>
    </source>
</reference>
<comment type="subcellular location">
    <subcellularLocation>
        <location evidence="1">Nucleus</location>
    </subcellularLocation>
</comment>
<protein>
    <recommendedName>
        <fullName evidence="4">Zn(2)-C6 fungal-type domain-containing protein</fullName>
    </recommendedName>
</protein>
<feature type="region of interest" description="Disordered" evidence="3">
    <location>
        <begin position="100"/>
        <end position="149"/>
    </location>
</feature>
<keyword evidence="2" id="KW-0539">Nucleus</keyword>
<dbReference type="Gene3D" id="4.10.240.10">
    <property type="entry name" value="Zn(2)-C6 fungal-type DNA-binding domain"/>
    <property type="match status" value="1"/>
</dbReference>
<gene>
    <name evidence="5" type="ORF">AC579_5217</name>
</gene>
<keyword evidence="6" id="KW-1185">Reference proteome</keyword>
<dbReference type="GO" id="GO:0005634">
    <property type="term" value="C:nucleus"/>
    <property type="evidence" value="ECO:0007669"/>
    <property type="project" value="UniProtKB-SubCell"/>
</dbReference>